<feature type="domain" description="NAD-dependent epimerase/dehydratase" evidence="1">
    <location>
        <begin position="3"/>
        <end position="231"/>
    </location>
</feature>
<dbReference type="OrthoDB" id="9787292at2"/>
<sequence>MKILVAGASGALGRPLITQLRHAGHTVWGMAQSPRGVEVVDALGAGVVQGNALDRSAVFAIMEQVRPDCVVDQLTSLPASPFDLPQRLPADRVLRLQGGGNLFDAAQACGVKRYIQQSCGFYLDGTGMLADDTAALKTTAPGHVGESARMYATLENRVINTTDMQGIALRYGFFYGPHTWYDPEGAFTTHMRRGEVAIIGAGRSVFSFIHVEDAAAATVSALTAPKGIYNVVDDQPLRVQAWLPAYARWVGAPPPGHMDAQTAMQQLGPESVYYQNQLDGASNHKARRVLGLNPRPQPWGVV</sequence>
<dbReference type="GO" id="GO:0005737">
    <property type="term" value="C:cytoplasm"/>
    <property type="evidence" value="ECO:0007669"/>
    <property type="project" value="TreeGrafter"/>
</dbReference>
<dbReference type="GO" id="GO:0004029">
    <property type="term" value="F:aldehyde dehydrogenase (NAD+) activity"/>
    <property type="evidence" value="ECO:0007669"/>
    <property type="project" value="TreeGrafter"/>
</dbReference>
<dbReference type="PANTHER" id="PTHR48079:SF6">
    <property type="entry name" value="NAD(P)-BINDING DOMAIN-CONTAINING PROTEIN-RELATED"/>
    <property type="match status" value="1"/>
</dbReference>
<evidence type="ECO:0000313" key="2">
    <source>
        <dbReference type="EMBL" id="PAK78067.1"/>
    </source>
</evidence>
<proteinExistence type="predicted"/>
<dbReference type="PANTHER" id="PTHR48079">
    <property type="entry name" value="PROTEIN YEEZ"/>
    <property type="match status" value="1"/>
</dbReference>
<dbReference type="InterPro" id="IPR051783">
    <property type="entry name" value="NAD(P)-dependent_oxidoreduct"/>
</dbReference>
<dbReference type="EMBL" id="NCXK01000008">
    <property type="protein sequence ID" value="PAK78067.1"/>
    <property type="molecule type" value="Genomic_DNA"/>
</dbReference>
<protein>
    <submittedName>
        <fullName evidence="2">Steroid protein related protein</fullName>
    </submittedName>
</protein>
<name>A0A269XXN6_9PROT</name>
<reference evidence="2 3" key="1">
    <citation type="submission" date="2017-04" db="EMBL/GenBank/DDBJ databases">
        <title>Kefir bacterial isolates.</title>
        <authorList>
            <person name="Kim Y."/>
            <person name="Blasche S."/>
            <person name="Patil K.R."/>
        </authorList>
    </citation>
    <scope>NUCLEOTIDE SEQUENCE [LARGE SCALE GENOMIC DNA]</scope>
    <source>
        <strain evidence="2 3">KR</strain>
    </source>
</reference>
<evidence type="ECO:0000313" key="3">
    <source>
        <dbReference type="Proteomes" id="UP000216151"/>
    </source>
</evidence>
<comment type="caution">
    <text evidence="2">The sequence shown here is derived from an EMBL/GenBank/DDBJ whole genome shotgun (WGS) entry which is preliminary data.</text>
</comment>
<dbReference type="SUPFAM" id="SSF51735">
    <property type="entry name" value="NAD(P)-binding Rossmann-fold domains"/>
    <property type="match status" value="1"/>
</dbReference>
<dbReference type="InterPro" id="IPR036291">
    <property type="entry name" value="NAD(P)-bd_dom_sf"/>
</dbReference>
<accession>A0A269XXN6</accession>
<evidence type="ECO:0000259" key="1">
    <source>
        <dbReference type="Pfam" id="PF01370"/>
    </source>
</evidence>
<dbReference type="Gene3D" id="3.40.50.720">
    <property type="entry name" value="NAD(P)-binding Rossmann-like Domain"/>
    <property type="match status" value="1"/>
</dbReference>
<dbReference type="RefSeq" id="WP_095349743.1">
    <property type="nucleotide sequence ID" value="NZ_JBDNMF010000005.1"/>
</dbReference>
<dbReference type="Pfam" id="PF01370">
    <property type="entry name" value="Epimerase"/>
    <property type="match status" value="1"/>
</dbReference>
<dbReference type="Proteomes" id="UP000216151">
    <property type="component" value="Unassembled WGS sequence"/>
</dbReference>
<organism evidence="2 3">
    <name type="scientific">Acetobacter fabarum</name>
    <dbReference type="NCBI Taxonomy" id="483199"/>
    <lineage>
        <taxon>Bacteria</taxon>
        <taxon>Pseudomonadati</taxon>
        <taxon>Pseudomonadota</taxon>
        <taxon>Alphaproteobacteria</taxon>
        <taxon>Acetobacterales</taxon>
        <taxon>Acetobacteraceae</taxon>
        <taxon>Acetobacter</taxon>
    </lineage>
</organism>
<keyword evidence="3" id="KW-1185">Reference proteome</keyword>
<gene>
    <name evidence="2" type="ORF">B8X00_07880</name>
</gene>
<dbReference type="AlphaFoldDB" id="A0A269XXN6"/>
<dbReference type="InterPro" id="IPR001509">
    <property type="entry name" value="Epimerase_deHydtase"/>
</dbReference>